<dbReference type="EMBL" id="MEKH01000001">
    <property type="protein sequence ID" value="ODO11326.1"/>
    <property type="molecule type" value="Genomic_DNA"/>
</dbReference>
<feature type="region of interest" description="Disordered" evidence="1">
    <location>
        <begin position="98"/>
        <end position="234"/>
    </location>
</feature>
<comment type="caution">
    <text evidence="2">The sequence shown here is derived from an EMBL/GenBank/DDBJ whole genome shotgun (WGS) entry which is preliminary data.</text>
</comment>
<evidence type="ECO:0000313" key="2">
    <source>
        <dbReference type="EMBL" id="ODO11326.1"/>
    </source>
</evidence>
<protein>
    <submittedName>
        <fullName evidence="2">Uncharacterized protein</fullName>
    </submittedName>
</protein>
<reference evidence="2 3" key="1">
    <citation type="submission" date="2016-06" db="EMBL/GenBank/DDBJ databases">
        <title>Evolution of pathogenesis and genome organization in the Tremellales.</title>
        <authorList>
            <person name="Cuomo C."/>
            <person name="Litvintseva A."/>
            <person name="Heitman J."/>
            <person name="Chen Y."/>
            <person name="Sun S."/>
            <person name="Springer D."/>
            <person name="Dromer F."/>
            <person name="Young S."/>
            <person name="Zeng Q."/>
            <person name="Chapman S."/>
            <person name="Gujja S."/>
            <person name="Saif S."/>
            <person name="Birren B."/>
        </authorList>
    </citation>
    <scope>NUCLEOTIDE SEQUENCE [LARGE SCALE GENOMIC DNA]</scope>
    <source>
        <strain evidence="2 3">CBS 6273</strain>
    </source>
</reference>
<dbReference type="AlphaFoldDB" id="A0A1E3KED5"/>
<accession>A0A1E3KED5</accession>
<feature type="region of interest" description="Disordered" evidence="1">
    <location>
        <begin position="247"/>
        <end position="300"/>
    </location>
</feature>
<feature type="compositionally biased region" description="Polar residues" evidence="1">
    <location>
        <begin position="36"/>
        <end position="49"/>
    </location>
</feature>
<evidence type="ECO:0000313" key="3">
    <source>
        <dbReference type="Proteomes" id="UP000095149"/>
    </source>
</evidence>
<sequence length="430" mass="47793">MSYTTDNAAPSADLANFEAAPQYDEKIEVDFEKEGTPTTDAISRSNPSPASEHDSDFYSVVHQTMMLRLATPEPAEDDDIQEIPARDSRPLTHAHALHYHHGPRGMPPPGFPPSPFDDMMPPHPPHHHMGPPPSHGFEHSNRGKPHGRPEHGKRGERPSHSFGLGARPERKHRHARAYSPPGFEEIKAGSGFEGRHHPRGFGRMGHASHGPRGHAPRFCMSRTDEKDDVSEAGSDSDLSITILKHHKHHSFPRQAHPLGQEHGRGMPPHMRGMSGPPPPPPHMSFSHHMERQGGMPPPPPFGLNGDMMDRFESAGSPPHMRGMSGPLPPPPHISFDHHMEHQRGMPPPPPFGSHGDMMDRFESEADSNGIMERSFGHMEGIDHRHHHQSSSSRPHMDRNPFIRQHSFRHDIPQGHRQASFGMRGPASVTA</sequence>
<feature type="compositionally biased region" description="Low complexity" evidence="1">
    <location>
        <begin position="265"/>
        <end position="274"/>
    </location>
</feature>
<name>A0A1E3KED5_9TREE</name>
<feature type="compositionally biased region" description="Pro residues" evidence="1">
    <location>
        <begin position="105"/>
        <end position="115"/>
    </location>
</feature>
<proteinExistence type="predicted"/>
<gene>
    <name evidence="2" type="ORF">I350_00103</name>
</gene>
<dbReference type="Proteomes" id="UP000095149">
    <property type="component" value="Unassembled WGS sequence"/>
</dbReference>
<feature type="compositionally biased region" description="Basic and acidic residues" evidence="1">
    <location>
        <begin position="136"/>
        <end position="159"/>
    </location>
</feature>
<feature type="region of interest" description="Disordered" evidence="1">
    <location>
        <begin position="32"/>
        <end position="54"/>
    </location>
</feature>
<evidence type="ECO:0000256" key="1">
    <source>
        <dbReference type="SAM" id="MobiDB-lite"/>
    </source>
</evidence>
<dbReference type="OrthoDB" id="10449914at2759"/>
<organism evidence="2 3">
    <name type="scientific">Cryptococcus amylolentus CBS 6273</name>
    <dbReference type="NCBI Taxonomy" id="1296118"/>
    <lineage>
        <taxon>Eukaryota</taxon>
        <taxon>Fungi</taxon>
        <taxon>Dikarya</taxon>
        <taxon>Basidiomycota</taxon>
        <taxon>Agaricomycotina</taxon>
        <taxon>Tremellomycetes</taxon>
        <taxon>Tremellales</taxon>
        <taxon>Cryptococcaceae</taxon>
        <taxon>Cryptococcus</taxon>
    </lineage>
</organism>